<comment type="subcellular location">
    <subcellularLocation>
        <location evidence="1">Membrane</location>
        <topology evidence="1">Multi-pass membrane protein</topology>
    </subcellularLocation>
</comment>
<protein>
    <recommendedName>
        <fullName evidence="6">Yip1 domain-containing protein</fullName>
    </recommendedName>
</protein>
<dbReference type="GO" id="GO:0016020">
    <property type="term" value="C:membrane"/>
    <property type="evidence" value="ECO:0007669"/>
    <property type="project" value="UniProtKB-SubCell"/>
</dbReference>
<keyword evidence="3 5" id="KW-1133">Transmembrane helix</keyword>
<dbReference type="InterPro" id="IPR006977">
    <property type="entry name" value="Yip1_dom"/>
</dbReference>
<dbReference type="EMBL" id="LJUO01000166">
    <property type="protein sequence ID" value="KPK68472.1"/>
    <property type="molecule type" value="Genomic_DNA"/>
</dbReference>
<dbReference type="AlphaFoldDB" id="A0A0S8G669"/>
<feature type="transmembrane region" description="Helical" evidence="5">
    <location>
        <begin position="109"/>
        <end position="128"/>
    </location>
</feature>
<evidence type="ECO:0000259" key="6">
    <source>
        <dbReference type="Pfam" id="PF04893"/>
    </source>
</evidence>
<keyword evidence="2 5" id="KW-0812">Transmembrane</keyword>
<sequence>MGRMLDVFFSPTKVFTYLKEKPQWVVAFIIVIVVVAVVGAVSVGITRETIIEQQTEAMRERGLTEEQMDQALRVASGPLLYISSAVGAAIFTALLLVVFAFLLNVFTPVFGGTAAFKTVFSLISHTALVRTLGAIVKLILVVITKSIYVTTSLALLVPNMARESFGYQFLNGCDFFIIWEMILVAIGINITNQVPKKSAYILVFMIWLVSLFVGAFLATLRGPGA</sequence>
<organism evidence="7 8">
    <name type="scientific">candidate division WOR_3 bacterium SM23_60</name>
    <dbReference type="NCBI Taxonomy" id="1703780"/>
    <lineage>
        <taxon>Bacteria</taxon>
        <taxon>Bacteria division WOR-3</taxon>
    </lineage>
</organism>
<gene>
    <name evidence="7" type="ORF">AMJ87_11890</name>
</gene>
<evidence type="ECO:0000256" key="3">
    <source>
        <dbReference type="ARBA" id="ARBA00022989"/>
    </source>
</evidence>
<keyword evidence="4 5" id="KW-0472">Membrane</keyword>
<evidence type="ECO:0000256" key="1">
    <source>
        <dbReference type="ARBA" id="ARBA00004141"/>
    </source>
</evidence>
<dbReference type="Proteomes" id="UP000051096">
    <property type="component" value="Unassembled WGS sequence"/>
</dbReference>
<reference evidence="7 8" key="1">
    <citation type="journal article" date="2015" name="Microbiome">
        <title>Genomic resolution of linkages in carbon, nitrogen, and sulfur cycling among widespread estuary sediment bacteria.</title>
        <authorList>
            <person name="Baker B.J."/>
            <person name="Lazar C.S."/>
            <person name="Teske A.P."/>
            <person name="Dick G.J."/>
        </authorList>
    </citation>
    <scope>NUCLEOTIDE SEQUENCE [LARGE SCALE GENOMIC DNA]</scope>
    <source>
        <strain evidence="7">SM23_60</strain>
    </source>
</reference>
<evidence type="ECO:0000256" key="4">
    <source>
        <dbReference type="ARBA" id="ARBA00023136"/>
    </source>
</evidence>
<comment type="caution">
    <text evidence="7">The sequence shown here is derived from an EMBL/GenBank/DDBJ whole genome shotgun (WGS) entry which is preliminary data.</text>
</comment>
<feature type="transmembrane region" description="Helical" evidence="5">
    <location>
        <begin position="135"/>
        <end position="157"/>
    </location>
</feature>
<feature type="domain" description="Yip1" evidence="6">
    <location>
        <begin position="6"/>
        <end position="215"/>
    </location>
</feature>
<dbReference type="Pfam" id="PF04893">
    <property type="entry name" value="Yip1"/>
    <property type="match status" value="1"/>
</dbReference>
<accession>A0A0S8G669</accession>
<evidence type="ECO:0000313" key="8">
    <source>
        <dbReference type="Proteomes" id="UP000051096"/>
    </source>
</evidence>
<proteinExistence type="predicted"/>
<evidence type="ECO:0000256" key="2">
    <source>
        <dbReference type="ARBA" id="ARBA00022692"/>
    </source>
</evidence>
<feature type="transmembrane region" description="Helical" evidence="5">
    <location>
        <begin position="24"/>
        <end position="45"/>
    </location>
</feature>
<evidence type="ECO:0000313" key="7">
    <source>
        <dbReference type="EMBL" id="KPK68472.1"/>
    </source>
</evidence>
<feature type="transmembrane region" description="Helical" evidence="5">
    <location>
        <begin position="79"/>
        <end position="103"/>
    </location>
</feature>
<feature type="transmembrane region" description="Helical" evidence="5">
    <location>
        <begin position="200"/>
        <end position="220"/>
    </location>
</feature>
<name>A0A0S8G669_UNCW3</name>
<feature type="transmembrane region" description="Helical" evidence="5">
    <location>
        <begin position="169"/>
        <end position="188"/>
    </location>
</feature>
<evidence type="ECO:0000256" key="5">
    <source>
        <dbReference type="SAM" id="Phobius"/>
    </source>
</evidence>